<dbReference type="PANTHER" id="PTHR13769:SF1">
    <property type="entry name" value="APOLIPOPROTEIN B-100"/>
    <property type="match status" value="1"/>
</dbReference>
<evidence type="ECO:0000256" key="8">
    <source>
        <dbReference type="ARBA" id="ARBA00022548"/>
    </source>
</evidence>
<dbReference type="Proteomes" id="UP000242638">
    <property type="component" value="Unassembled WGS sequence"/>
</dbReference>
<dbReference type="GO" id="GO:0034361">
    <property type="term" value="C:very-low-density lipoprotein particle"/>
    <property type="evidence" value="ECO:0007669"/>
    <property type="project" value="UniProtKB-KW"/>
</dbReference>
<keyword evidence="11" id="KW-0427">LDL</keyword>
<proteinExistence type="predicted"/>
<evidence type="ECO:0000256" key="15">
    <source>
        <dbReference type="ARBA" id="ARBA00023221"/>
    </source>
</evidence>
<evidence type="ECO:0000256" key="2">
    <source>
        <dbReference type="ARBA" id="ARBA00004502"/>
    </source>
</evidence>
<keyword evidence="15" id="KW-0753">Steroid metabolism</keyword>
<dbReference type="GO" id="GO:0008201">
    <property type="term" value="F:heparin binding"/>
    <property type="evidence" value="ECO:0007669"/>
    <property type="project" value="UniProtKB-KW"/>
</dbReference>
<keyword evidence="9" id="KW-0358">Heparin-binding</keyword>
<reference evidence="17" key="3">
    <citation type="submission" date="2025-09" db="UniProtKB">
        <authorList>
            <consortium name="Ensembl"/>
        </authorList>
    </citation>
    <scope>IDENTIFICATION</scope>
    <source>
        <strain evidence="17">Guanapo</strain>
    </source>
</reference>
<keyword evidence="12" id="KW-0445">Lipid transport</keyword>
<dbReference type="GO" id="GO:0006869">
    <property type="term" value="P:lipid transport"/>
    <property type="evidence" value="ECO:0007669"/>
    <property type="project" value="UniProtKB-KW"/>
</dbReference>
<evidence type="ECO:0000256" key="5">
    <source>
        <dbReference type="ARBA" id="ARBA00022490"/>
    </source>
</evidence>
<evidence type="ECO:0000256" key="13">
    <source>
        <dbReference type="ARBA" id="ARBA00023098"/>
    </source>
</evidence>
<keyword evidence="7" id="KW-0964">Secreted</keyword>
<evidence type="ECO:0000256" key="1">
    <source>
        <dbReference type="ARBA" id="ARBA00004496"/>
    </source>
</evidence>
<dbReference type="InterPro" id="IPR052418">
    <property type="entry name" value="Apolipoprotein_B"/>
</dbReference>
<keyword evidence="10" id="KW-0551">Lipid droplet</keyword>
<reference evidence="17" key="2">
    <citation type="submission" date="2025-08" db="UniProtKB">
        <authorList>
            <consortium name="Ensembl"/>
        </authorList>
    </citation>
    <scope>IDENTIFICATION</scope>
    <source>
        <strain evidence="17">Guanapo</strain>
    </source>
</reference>
<reference evidence="18" key="1">
    <citation type="submission" date="2013-11" db="EMBL/GenBank/DDBJ databases">
        <title>The genomic landscape of the Guanapo guppy.</title>
        <authorList>
            <person name="Kuenstner A."/>
            <person name="Dreyer C."/>
        </authorList>
    </citation>
    <scope>NUCLEOTIDE SEQUENCE</scope>
    <source>
        <strain evidence="18">Guanapo</strain>
    </source>
</reference>
<dbReference type="GO" id="GO:0008203">
    <property type="term" value="P:cholesterol metabolic process"/>
    <property type="evidence" value="ECO:0007669"/>
    <property type="project" value="UniProtKB-KW"/>
</dbReference>
<keyword evidence="4" id="KW-0813">Transport</keyword>
<keyword evidence="6" id="KW-0162">Chylomicron</keyword>
<dbReference type="Ensembl" id="ENSPRET00000010374.1">
    <property type="protein sequence ID" value="ENSPREP00000010257.1"/>
    <property type="gene ID" value="ENSPREG00000006995.1"/>
</dbReference>
<evidence type="ECO:0000256" key="11">
    <source>
        <dbReference type="ARBA" id="ARBA00022710"/>
    </source>
</evidence>
<evidence type="ECO:0000313" key="18">
    <source>
        <dbReference type="Proteomes" id="UP000242638"/>
    </source>
</evidence>
<dbReference type="GeneTree" id="ENSGT00940000177475"/>
<dbReference type="GO" id="GO:0034362">
    <property type="term" value="C:low-density lipoprotein particle"/>
    <property type="evidence" value="ECO:0007669"/>
    <property type="project" value="UniProtKB-KW"/>
</dbReference>
<evidence type="ECO:0000256" key="12">
    <source>
        <dbReference type="ARBA" id="ARBA00023055"/>
    </source>
</evidence>
<dbReference type="AlphaFoldDB" id="A0A3P9NL33"/>
<dbReference type="STRING" id="8081.ENSPREP00000010257"/>
<keyword evidence="13" id="KW-0443">Lipid metabolism</keyword>
<evidence type="ECO:0000256" key="4">
    <source>
        <dbReference type="ARBA" id="ARBA00022448"/>
    </source>
</evidence>
<organism evidence="17 18">
    <name type="scientific">Poecilia reticulata</name>
    <name type="common">Guppy</name>
    <name type="synonym">Acanthophacelus reticulatus</name>
    <dbReference type="NCBI Taxonomy" id="8081"/>
    <lineage>
        <taxon>Eukaryota</taxon>
        <taxon>Metazoa</taxon>
        <taxon>Chordata</taxon>
        <taxon>Craniata</taxon>
        <taxon>Vertebrata</taxon>
        <taxon>Euteleostomi</taxon>
        <taxon>Actinopterygii</taxon>
        <taxon>Neopterygii</taxon>
        <taxon>Teleostei</taxon>
        <taxon>Neoteleostei</taxon>
        <taxon>Acanthomorphata</taxon>
        <taxon>Ovalentaria</taxon>
        <taxon>Atherinomorphae</taxon>
        <taxon>Cyprinodontiformes</taxon>
        <taxon>Poeciliidae</taxon>
        <taxon>Poeciliinae</taxon>
        <taxon>Poecilia</taxon>
    </lineage>
</organism>
<keyword evidence="14" id="KW-1207">Sterol metabolism</keyword>
<dbReference type="GO" id="GO:0042627">
    <property type="term" value="C:chylomicron"/>
    <property type="evidence" value="ECO:0007669"/>
    <property type="project" value="UniProtKB-KW"/>
</dbReference>
<evidence type="ECO:0000256" key="6">
    <source>
        <dbReference type="ARBA" id="ARBA00022513"/>
    </source>
</evidence>
<evidence type="ECO:0000256" key="14">
    <source>
        <dbReference type="ARBA" id="ARBA00023166"/>
    </source>
</evidence>
<evidence type="ECO:0000256" key="9">
    <source>
        <dbReference type="ARBA" id="ARBA00022674"/>
    </source>
</evidence>
<keyword evidence="18" id="KW-1185">Reference proteome</keyword>
<dbReference type="GO" id="GO:0005737">
    <property type="term" value="C:cytoplasm"/>
    <property type="evidence" value="ECO:0007669"/>
    <property type="project" value="UniProtKB-SubCell"/>
</dbReference>
<evidence type="ECO:0000256" key="7">
    <source>
        <dbReference type="ARBA" id="ARBA00022525"/>
    </source>
</evidence>
<accession>A0A3P9NL33</accession>
<evidence type="ECO:0000256" key="3">
    <source>
        <dbReference type="ARBA" id="ARBA00004613"/>
    </source>
</evidence>
<dbReference type="GO" id="GO:0005811">
    <property type="term" value="C:lipid droplet"/>
    <property type="evidence" value="ECO:0007669"/>
    <property type="project" value="UniProtKB-SubCell"/>
</dbReference>
<name>A0A3P9NL33_POERE</name>
<keyword evidence="8" id="KW-0153">Cholesterol metabolism</keyword>
<keyword evidence="16" id="KW-0850">VLDL</keyword>
<dbReference type="OMA" id="ASMEMVS"/>
<evidence type="ECO:0000256" key="16">
    <source>
        <dbReference type="ARBA" id="ARBA00023313"/>
    </source>
</evidence>
<dbReference type="PANTHER" id="PTHR13769">
    <property type="entry name" value="APOLIPOPROTEIN B"/>
    <property type="match status" value="1"/>
</dbReference>
<dbReference type="Bgee" id="ENSPREG00000006995">
    <property type="expression patterns" value="Expressed in caudal fin and 1 other cell type or tissue"/>
</dbReference>
<protein>
    <submittedName>
        <fullName evidence="17">Uncharacterized protein</fullName>
    </submittedName>
</protein>
<evidence type="ECO:0000313" key="17">
    <source>
        <dbReference type="Ensembl" id="ENSPREP00000010257.1"/>
    </source>
</evidence>
<evidence type="ECO:0000256" key="10">
    <source>
        <dbReference type="ARBA" id="ARBA00022677"/>
    </source>
</evidence>
<keyword evidence="5" id="KW-0963">Cytoplasm</keyword>
<comment type="subcellular location">
    <subcellularLocation>
        <location evidence="1">Cytoplasm</location>
    </subcellularLocation>
    <subcellularLocation>
        <location evidence="2">Lipid droplet</location>
    </subcellularLocation>
    <subcellularLocation>
        <location evidence="3">Secreted</location>
    </subcellularLocation>
</comment>
<sequence>MEIKQEIKGNPVDGLVVSMSTPSAGLIDTYLFFSFLILCFCSCLSSQQTEPTTDINIWGLKMSVMDSEKLNLQTTWNMEIPYEVMLGLKKQVPVSLEMVSDAAVKMNNKINRLVRSLKGSFEKLRRQGKAVFKKAVEKLSDVTSSDFMTTVTDRTVLILKESQKKVELVLEAVIKFLRHTKFQIPGYDRRLSGLEVYHEFSTFVADVSEEVVEKFPEYFVTIFASVFDHIQAVEFTIPGSNSIVTGQELFDDLMTALRKIQKQLIVSIRKLGDIQLDDIIRKSSEFMQFIVEQSEKFFQTLKAPNVENISSFVMDAYRDAKKSGFLASVAKRVDELHIIIKEYLKTVIDKIHSIMADMSTSQLRTDIQSWIDLSVKRINTFQNSVIRTLKEKSKNVESYNSNSVSNQCKKLLFEQALPRPHKRTVTQHVEQQMS</sequence>